<evidence type="ECO:0000256" key="1">
    <source>
        <dbReference type="ARBA" id="ARBA00022491"/>
    </source>
</evidence>
<dbReference type="InterPro" id="IPR011711">
    <property type="entry name" value="GntR_C"/>
</dbReference>
<evidence type="ECO:0000256" key="4">
    <source>
        <dbReference type="ARBA" id="ARBA00023163"/>
    </source>
</evidence>
<keyword evidence="2" id="KW-0805">Transcription regulation</keyword>
<dbReference type="InterPro" id="IPR000524">
    <property type="entry name" value="Tscrpt_reg_HTH_GntR"/>
</dbReference>
<evidence type="ECO:0000313" key="9">
    <source>
        <dbReference type="Proteomes" id="UP000202485"/>
    </source>
</evidence>
<dbReference type="PRINTS" id="PR00035">
    <property type="entry name" value="HTHGNTR"/>
</dbReference>
<evidence type="ECO:0000256" key="2">
    <source>
        <dbReference type="ARBA" id="ARBA00023015"/>
    </source>
</evidence>
<evidence type="ECO:0000256" key="3">
    <source>
        <dbReference type="ARBA" id="ARBA00023125"/>
    </source>
</evidence>
<dbReference type="PANTHER" id="PTHR43537">
    <property type="entry name" value="TRANSCRIPTIONAL REGULATOR, GNTR FAMILY"/>
    <property type="match status" value="1"/>
</dbReference>
<keyword evidence="1" id="KW-0678">Repressor</keyword>
<evidence type="ECO:0000313" key="8">
    <source>
        <dbReference type="EMBL" id="SMX49142.1"/>
    </source>
</evidence>
<dbReference type="SUPFAM" id="SSF46785">
    <property type="entry name" value="Winged helix' DNA-binding domain"/>
    <property type="match status" value="1"/>
</dbReference>
<keyword evidence="9" id="KW-1185">Reference proteome</keyword>
<dbReference type="SMART" id="SM00345">
    <property type="entry name" value="HTH_GNTR"/>
    <property type="match status" value="1"/>
</dbReference>
<dbReference type="PROSITE" id="PS50949">
    <property type="entry name" value="HTH_GNTR"/>
    <property type="match status" value="1"/>
</dbReference>
<gene>
    <name evidence="8" type="primary">pdhR_2</name>
    <name evidence="8" type="ORF">RUA8715_03661</name>
</gene>
<sequence length="258" mass="29133">MPFQKVQTEKLSLAVVKQIELLILRGILRPGERLPSERELADRLGVSRPSLREAISQLQEQGLLTAKAGSGIYVAEVLGSAFSPALIRLFSSHDEAVFDYLSFRRDMEGLAAERAARLGSDSDLKVIQAIFDKMEAAHARNAADDEAHLDAQFHMAIIEASHNVVMLHMMRSMFDLLRQGVFYNRQIMFHQRTTRDAILNQHRAINAALQARDPEAARQAVEQHLSFVERCMEDQQKARRNELIARQRLEHEVGNLGG</sequence>
<dbReference type="SUPFAM" id="SSF48008">
    <property type="entry name" value="GntR ligand-binding domain-like"/>
    <property type="match status" value="1"/>
</dbReference>
<dbReference type="Pfam" id="PF00392">
    <property type="entry name" value="GntR"/>
    <property type="match status" value="1"/>
</dbReference>
<dbReference type="CDD" id="cd07377">
    <property type="entry name" value="WHTH_GntR"/>
    <property type="match status" value="1"/>
</dbReference>
<feature type="domain" description="HTH gntR-type" evidence="7">
    <location>
        <begin position="9"/>
        <end position="77"/>
    </location>
</feature>
<dbReference type="Pfam" id="PF07729">
    <property type="entry name" value="FCD"/>
    <property type="match status" value="1"/>
</dbReference>
<dbReference type="InterPro" id="IPR008920">
    <property type="entry name" value="TF_FadR/GntR_C"/>
</dbReference>
<dbReference type="OrthoDB" id="5450856at2"/>
<dbReference type="SMART" id="SM00895">
    <property type="entry name" value="FCD"/>
    <property type="match status" value="1"/>
</dbReference>
<dbReference type="Proteomes" id="UP000202485">
    <property type="component" value="Unassembled WGS sequence"/>
</dbReference>
<dbReference type="InterPro" id="IPR036390">
    <property type="entry name" value="WH_DNA-bd_sf"/>
</dbReference>
<dbReference type="EMBL" id="FXYG01000005">
    <property type="protein sequence ID" value="SMX49142.1"/>
    <property type="molecule type" value="Genomic_DNA"/>
</dbReference>
<dbReference type="GO" id="GO:0003700">
    <property type="term" value="F:DNA-binding transcription factor activity"/>
    <property type="evidence" value="ECO:0007669"/>
    <property type="project" value="InterPro"/>
</dbReference>
<dbReference type="InterPro" id="IPR036388">
    <property type="entry name" value="WH-like_DNA-bd_sf"/>
</dbReference>
<dbReference type="PANTHER" id="PTHR43537:SF34">
    <property type="entry name" value="PYRUVATE DEHYDROGENASE COMPLEX REPRESSOR"/>
    <property type="match status" value="1"/>
</dbReference>
<reference evidence="9" key="1">
    <citation type="submission" date="2017-05" db="EMBL/GenBank/DDBJ databases">
        <authorList>
            <person name="Rodrigo-Torres L."/>
            <person name="Arahal R. D."/>
            <person name="Lucena T."/>
        </authorList>
    </citation>
    <scope>NUCLEOTIDE SEQUENCE [LARGE SCALE GENOMIC DNA]</scope>
    <source>
        <strain evidence="9">CECT 8715</strain>
    </source>
</reference>
<name>A0A238L400_9RHOB</name>
<dbReference type="Gene3D" id="1.20.120.530">
    <property type="entry name" value="GntR ligand-binding domain-like"/>
    <property type="match status" value="1"/>
</dbReference>
<evidence type="ECO:0000256" key="6">
    <source>
        <dbReference type="ARBA" id="ARBA00039592"/>
    </source>
</evidence>
<evidence type="ECO:0000259" key="7">
    <source>
        <dbReference type="PROSITE" id="PS50949"/>
    </source>
</evidence>
<evidence type="ECO:0000256" key="5">
    <source>
        <dbReference type="ARBA" id="ARBA00037357"/>
    </source>
</evidence>
<protein>
    <recommendedName>
        <fullName evidence="6">Pyruvate dehydrogenase complex repressor</fullName>
    </recommendedName>
</protein>
<organism evidence="8 9">
    <name type="scientific">Ruegeria arenilitoris</name>
    <dbReference type="NCBI Taxonomy" id="1173585"/>
    <lineage>
        <taxon>Bacteria</taxon>
        <taxon>Pseudomonadati</taxon>
        <taxon>Pseudomonadota</taxon>
        <taxon>Alphaproteobacteria</taxon>
        <taxon>Rhodobacterales</taxon>
        <taxon>Roseobacteraceae</taxon>
        <taxon>Ruegeria</taxon>
    </lineage>
</organism>
<dbReference type="Gene3D" id="1.10.10.10">
    <property type="entry name" value="Winged helix-like DNA-binding domain superfamily/Winged helix DNA-binding domain"/>
    <property type="match status" value="1"/>
</dbReference>
<dbReference type="GO" id="GO:0003677">
    <property type="term" value="F:DNA binding"/>
    <property type="evidence" value="ECO:0007669"/>
    <property type="project" value="UniProtKB-KW"/>
</dbReference>
<accession>A0A238L400</accession>
<keyword evidence="4" id="KW-0804">Transcription</keyword>
<keyword evidence="8" id="KW-0670">Pyruvate</keyword>
<proteinExistence type="predicted"/>
<dbReference type="RefSeq" id="WP_093965224.1">
    <property type="nucleotide sequence ID" value="NZ_FXYG01000005.1"/>
</dbReference>
<keyword evidence="3" id="KW-0238">DNA-binding</keyword>
<comment type="function">
    <text evidence="5">Transcriptional repressor for the pyruvate dehydrogenase complex genes aceEF and lpd.</text>
</comment>
<dbReference type="AlphaFoldDB" id="A0A238L400"/>